<dbReference type="PROSITE" id="PS00041">
    <property type="entry name" value="HTH_ARAC_FAMILY_1"/>
    <property type="match status" value="1"/>
</dbReference>
<dbReference type="PANTHER" id="PTHR46796:SF7">
    <property type="entry name" value="ARAC FAMILY TRANSCRIPTIONAL REGULATOR"/>
    <property type="match status" value="1"/>
</dbReference>
<keyword evidence="1" id="KW-0805">Transcription regulation</keyword>
<gene>
    <name evidence="6" type="ORF">PV399_14785</name>
    <name evidence="7" type="ORF">PV666_03910</name>
</gene>
<evidence type="ECO:0000256" key="1">
    <source>
        <dbReference type="ARBA" id="ARBA00023015"/>
    </source>
</evidence>
<dbReference type="InterPro" id="IPR009057">
    <property type="entry name" value="Homeodomain-like_sf"/>
</dbReference>
<dbReference type="RefSeq" id="WP_010354253.1">
    <property type="nucleotide sequence ID" value="NZ_CP122369.1"/>
</dbReference>
<dbReference type="SMART" id="SM00342">
    <property type="entry name" value="HTH_ARAC"/>
    <property type="match status" value="1"/>
</dbReference>
<dbReference type="GeneID" id="69809951"/>
<dbReference type="Pfam" id="PF12852">
    <property type="entry name" value="Cupin_6"/>
    <property type="match status" value="1"/>
</dbReference>
<dbReference type="SUPFAM" id="SSF46689">
    <property type="entry name" value="Homeodomain-like"/>
    <property type="match status" value="2"/>
</dbReference>
<dbReference type="PROSITE" id="PS01124">
    <property type="entry name" value="HTH_ARAC_FAMILY_2"/>
    <property type="match status" value="1"/>
</dbReference>
<dbReference type="EMBL" id="JARAWC010000009">
    <property type="protein sequence ID" value="MDX2960968.1"/>
    <property type="molecule type" value="Genomic_DNA"/>
</dbReference>
<dbReference type="InterPro" id="IPR020449">
    <property type="entry name" value="Tscrpt_reg_AraC-type_HTH"/>
</dbReference>
<dbReference type="Pfam" id="PF12833">
    <property type="entry name" value="HTH_18"/>
    <property type="match status" value="1"/>
</dbReference>
<evidence type="ECO:0000259" key="5">
    <source>
        <dbReference type="PROSITE" id="PS01124"/>
    </source>
</evidence>
<evidence type="ECO:0000256" key="2">
    <source>
        <dbReference type="ARBA" id="ARBA00023125"/>
    </source>
</evidence>
<dbReference type="EMBL" id="JARAWP010000002">
    <property type="protein sequence ID" value="MDX3017025.1"/>
    <property type="molecule type" value="Genomic_DNA"/>
</dbReference>
<proteinExistence type="predicted"/>
<evidence type="ECO:0000313" key="7">
    <source>
        <dbReference type="EMBL" id="MDX3017025.1"/>
    </source>
</evidence>
<dbReference type="GO" id="GO:0043565">
    <property type="term" value="F:sequence-specific DNA binding"/>
    <property type="evidence" value="ECO:0007669"/>
    <property type="project" value="InterPro"/>
</dbReference>
<name>A0AAP6BAC0_9ACTN</name>
<protein>
    <submittedName>
        <fullName evidence="6">AraC family transcriptional regulator</fullName>
    </submittedName>
</protein>
<dbReference type="Gene3D" id="1.10.10.60">
    <property type="entry name" value="Homeodomain-like"/>
    <property type="match status" value="2"/>
</dbReference>
<evidence type="ECO:0000313" key="6">
    <source>
        <dbReference type="EMBL" id="MDX2960968.1"/>
    </source>
</evidence>
<evidence type="ECO:0000256" key="4">
    <source>
        <dbReference type="SAM" id="MobiDB-lite"/>
    </source>
</evidence>
<feature type="region of interest" description="Disordered" evidence="4">
    <location>
        <begin position="292"/>
        <end position="327"/>
    </location>
</feature>
<keyword evidence="8" id="KW-1185">Reference proteome</keyword>
<dbReference type="GO" id="GO:0003700">
    <property type="term" value="F:DNA-binding transcription factor activity"/>
    <property type="evidence" value="ECO:0007669"/>
    <property type="project" value="InterPro"/>
</dbReference>
<feature type="compositionally biased region" description="Basic and acidic residues" evidence="4">
    <location>
        <begin position="318"/>
        <end position="327"/>
    </location>
</feature>
<evidence type="ECO:0000313" key="9">
    <source>
        <dbReference type="Proteomes" id="UP001282288"/>
    </source>
</evidence>
<reference evidence="6 8" key="1">
    <citation type="journal article" date="2023" name="Microb. Genom.">
        <title>Mesoterricola silvestris gen. nov., sp. nov., Mesoterricola sediminis sp. nov., Geothrix oryzae sp. nov., Geothrix edaphica sp. nov., Geothrix rubra sp. nov., and Geothrix limicola sp. nov., six novel members of Acidobacteriota isolated from soils.</title>
        <authorList>
            <person name="Weisberg A.J."/>
            <person name="Pearce E."/>
            <person name="Kramer C.G."/>
            <person name="Chang J.H."/>
            <person name="Clarke C.R."/>
        </authorList>
    </citation>
    <scope>NUCLEOTIDE SEQUENCE</scope>
    <source>
        <strain evidence="7 8">NB05-1H</strain>
        <strain evidence="6">NRRL_B-16521</strain>
    </source>
</reference>
<dbReference type="InterPro" id="IPR032783">
    <property type="entry name" value="AraC_lig"/>
</dbReference>
<dbReference type="PANTHER" id="PTHR46796">
    <property type="entry name" value="HTH-TYPE TRANSCRIPTIONAL ACTIVATOR RHAS-RELATED"/>
    <property type="match status" value="1"/>
</dbReference>
<dbReference type="InterPro" id="IPR018060">
    <property type="entry name" value="HTH_AraC"/>
</dbReference>
<dbReference type="PRINTS" id="PR00032">
    <property type="entry name" value="HTHARAC"/>
</dbReference>
<keyword evidence="3" id="KW-0804">Transcription</keyword>
<dbReference type="Proteomes" id="UP001282288">
    <property type="component" value="Unassembled WGS sequence"/>
</dbReference>
<evidence type="ECO:0000256" key="3">
    <source>
        <dbReference type="ARBA" id="ARBA00023163"/>
    </source>
</evidence>
<keyword evidence="2" id="KW-0238">DNA-binding</keyword>
<sequence length="327" mass="34896">MDVLSDAVTAMRTGRPHSSRTRWDAPWGVRFAPFAGAGFHVVLQGSCWVLPHRAEPVRLGVGDIALLPHGTSHALADDPATPLREAAAPGSLPPSPDGIPADTILLCGAYLLDQDRRHPLLAELPEVVHLSSRVGAHPELRAVIDLLGAELDRPREGSGAVVPALLDTLLLYTLRAWHDEQNLGGRPSEGWAAALHDPAIAAALRAIHQDPGRAWTVQSLAAVAGLSRSPFARRFTALVGSPPLGYLTWWRMTTAAGLLRGDDRPVQRVAEQVGYVSEFAFGKAFKRAYGTSPGRYRRHGGGSAREAVGSGTPPRLDGAPDERGLRG</sequence>
<accession>A0AAP6BAC0</accession>
<dbReference type="Proteomes" id="UP001272987">
    <property type="component" value="Unassembled WGS sequence"/>
</dbReference>
<comment type="caution">
    <text evidence="6">The sequence shown here is derived from an EMBL/GenBank/DDBJ whole genome shotgun (WGS) entry which is preliminary data.</text>
</comment>
<dbReference type="AlphaFoldDB" id="A0AAP6BAC0"/>
<evidence type="ECO:0000313" key="8">
    <source>
        <dbReference type="Proteomes" id="UP001272987"/>
    </source>
</evidence>
<dbReference type="InterPro" id="IPR050204">
    <property type="entry name" value="AraC_XylS_family_regulators"/>
</dbReference>
<feature type="domain" description="HTH araC/xylS-type" evidence="5">
    <location>
        <begin position="201"/>
        <end position="299"/>
    </location>
</feature>
<dbReference type="InterPro" id="IPR018062">
    <property type="entry name" value="HTH_AraC-typ_CS"/>
</dbReference>
<organism evidence="6 9">
    <name type="scientific">Streptomyces acidiscabies</name>
    <dbReference type="NCBI Taxonomy" id="42234"/>
    <lineage>
        <taxon>Bacteria</taxon>
        <taxon>Bacillati</taxon>
        <taxon>Actinomycetota</taxon>
        <taxon>Actinomycetes</taxon>
        <taxon>Kitasatosporales</taxon>
        <taxon>Streptomycetaceae</taxon>
        <taxon>Streptomyces</taxon>
    </lineage>
</organism>